<organism evidence="2 3">
    <name type="scientific">Bythopirellula polymerisocia</name>
    <dbReference type="NCBI Taxonomy" id="2528003"/>
    <lineage>
        <taxon>Bacteria</taxon>
        <taxon>Pseudomonadati</taxon>
        <taxon>Planctomycetota</taxon>
        <taxon>Planctomycetia</taxon>
        <taxon>Pirellulales</taxon>
        <taxon>Lacipirellulaceae</taxon>
        <taxon>Bythopirellula</taxon>
    </lineage>
</organism>
<evidence type="ECO:0000256" key="1">
    <source>
        <dbReference type="SAM" id="SignalP"/>
    </source>
</evidence>
<dbReference type="Proteomes" id="UP000318437">
    <property type="component" value="Unassembled WGS sequence"/>
</dbReference>
<proteinExistence type="predicted"/>
<protein>
    <recommendedName>
        <fullName evidence="4">PEP-CTERM protein-sorting domain-containing protein</fullName>
    </recommendedName>
</protein>
<sequence length="264" mass="27064" precursor="true">MLKTSRALLLTTLACTAIFAFALIPAISQATPINYGDFDGTTVMYLDVTEDSVTDNTPLFGAPTISGDALDFNPIGFGAFASGAGGNDMTDGQLFFMIQAKQGQGINTVLLSEAGDTGLAGFGTDATYTEVKGLVTVDILATNVGPVSINHQASMSFSPSGGTYGLGTDGGGGPSYSTNWTGGVLLDIGAILVQNGITGQTATKVNINLDNKLLALSQEGTSATIAKKDFDSSAVTIKVNDIPEPTTALLAMIGMLALTCRRQA</sequence>
<dbReference type="OrthoDB" id="272887at2"/>
<gene>
    <name evidence="2" type="ORF">Pla144_30240</name>
</gene>
<keyword evidence="1" id="KW-0732">Signal</keyword>
<feature type="signal peptide" evidence="1">
    <location>
        <begin position="1"/>
        <end position="22"/>
    </location>
</feature>
<comment type="caution">
    <text evidence="2">The sequence shown here is derived from an EMBL/GenBank/DDBJ whole genome shotgun (WGS) entry which is preliminary data.</text>
</comment>
<accession>A0A5C6CN34</accession>
<evidence type="ECO:0000313" key="2">
    <source>
        <dbReference type="EMBL" id="TWU25812.1"/>
    </source>
</evidence>
<keyword evidence="3" id="KW-1185">Reference proteome</keyword>
<feature type="chain" id="PRO_5022819041" description="PEP-CTERM protein-sorting domain-containing protein" evidence="1">
    <location>
        <begin position="23"/>
        <end position="264"/>
    </location>
</feature>
<name>A0A5C6CN34_9BACT</name>
<reference evidence="2 3" key="1">
    <citation type="submission" date="2019-02" db="EMBL/GenBank/DDBJ databases">
        <title>Deep-cultivation of Planctomycetes and their phenomic and genomic characterization uncovers novel biology.</title>
        <authorList>
            <person name="Wiegand S."/>
            <person name="Jogler M."/>
            <person name="Boedeker C."/>
            <person name="Pinto D."/>
            <person name="Vollmers J."/>
            <person name="Rivas-Marin E."/>
            <person name="Kohn T."/>
            <person name="Peeters S.H."/>
            <person name="Heuer A."/>
            <person name="Rast P."/>
            <person name="Oberbeckmann S."/>
            <person name="Bunk B."/>
            <person name="Jeske O."/>
            <person name="Meyerdierks A."/>
            <person name="Storesund J.E."/>
            <person name="Kallscheuer N."/>
            <person name="Luecker S."/>
            <person name="Lage O.M."/>
            <person name="Pohl T."/>
            <person name="Merkel B.J."/>
            <person name="Hornburger P."/>
            <person name="Mueller R.-W."/>
            <person name="Bruemmer F."/>
            <person name="Labrenz M."/>
            <person name="Spormann A.M."/>
            <person name="Op Den Camp H."/>
            <person name="Overmann J."/>
            <person name="Amann R."/>
            <person name="Jetten M.S.M."/>
            <person name="Mascher T."/>
            <person name="Medema M.H."/>
            <person name="Devos D.P."/>
            <person name="Kaster A.-K."/>
            <person name="Ovreas L."/>
            <person name="Rohde M."/>
            <person name="Galperin M.Y."/>
            <person name="Jogler C."/>
        </authorList>
    </citation>
    <scope>NUCLEOTIDE SEQUENCE [LARGE SCALE GENOMIC DNA]</scope>
    <source>
        <strain evidence="2 3">Pla144</strain>
    </source>
</reference>
<dbReference type="AlphaFoldDB" id="A0A5C6CN34"/>
<dbReference type="EMBL" id="SJPS01000004">
    <property type="protein sequence ID" value="TWU25812.1"/>
    <property type="molecule type" value="Genomic_DNA"/>
</dbReference>
<evidence type="ECO:0008006" key="4">
    <source>
        <dbReference type="Google" id="ProtNLM"/>
    </source>
</evidence>
<evidence type="ECO:0000313" key="3">
    <source>
        <dbReference type="Proteomes" id="UP000318437"/>
    </source>
</evidence>
<dbReference type="RefSeq" id="WP_146451385.1">
    <property type="nucleotide sequence ID" value="NZ_SJPS01000004.1"/>
</dbReference>